<evidence type="ECO:0000313" key="4">
    <source>
        <dbReference type="EMBL" id="GAA4096769.1"/>
    </source>
</evidence>
<organism evidence="4 5">
    <name type="scientific">Zhongshania borealis</name>
    <dbReference type="NCBI Taxonomy" id="889488"/>
    <lineage>
        <taxon>Bacteria</taxon>
        <taxon>Pseudomonadati</taxon>
        <taxon>Pseudomonadota</taxon>
        <taxon>Gammaproteobacteria</taxon>
        <taxon>Cellvibrionales</taxon>
        <taxon>Spongiibacteraceae</taxon>
        <taxon>Zhongshania</taxon>
    </lineage>
</organism>
<comment type="similarity">
    <text evidence="1 3">Belongs to the DapA family.</text>
</comment>
<accession>A0ABP7WUZ9</accession>
<evidence type="ECO:0000313" key="5">
    <source>
        <dbReference type="Proteomes" id="UP001500392"/>
    </source>
</evidence>
<comment type="caution">
    <text evidence="4">The sequence shown here is derived from an EMBL/GenBank/DDBJ whole genome shotgun (WGS) entry which is preliminary data.</text>
</comment>
<sequence length="291" mass="31290">MINGSIVDLITPICKDGSPDYDVLETLVDWHVENGSAALLIGSATGQSTQFDIDERSELLKRAIWQSDGRIPIIADLSAGDPEQIFEFARTADEFGSSAMLLTLTGENYSSLAELIDYLRELSALVKLPLIARDDFANPGVLSPATLTKLTQIDGLLGFVNNSSLATSEHAVQVQDLPANFALYSGHDSDACQLCLSGYRGGISIVANIAPNLVQNMFTSALIGDRDNAESINNNLQPLAEGLLEDPNSIPVMWALVEMGCIPEGEEPPTLPQSSDYANLRRALRTAKIAI</sequence>
<dbReference type="SMART" id="SM01130">
    <property type="entry name" value="DHDPS"/>
    <property type="match status" value="1"/>
</dbReference>
<dbReference type="EMBL" id="BAABDM010000003">
    <property type="protein sequence ID" value="GAA4096769.1"/>
    <property type="molecule type" value="Genomic_DNA"/>
</dbReference>
<keyword evidence="5" id="KW-1185">Reference proteome</keyword>
<reference evidence="5" key="1">
    <citation type="journal article" date="2019" name="Int. J. Syst. Evol. Microbiol.">
        <title>The Global Catalogue of Microorganisms (GCM) 10K type strain sequencing project: providing services to taxonomists for standard genome sequencing and annotation.</title>
        <authorList>
            <consortium name="The Broad Institute Genomics Platform"/>
            <consortium name="The Broad Institute Genome Sequencing Center for Infectious Disease"/>
            <person name="Wu L."/>
            <person name="Ma J."/>
        </authorList>
    </citation>
    <scope>NUCLEOTIDE SEQUENCE [LARGE SCALE GENOMIC DNA]</scope>
    <source>
        <strain evidence="5">JCM 17304</strain>
    </source>
</reference>
<keyword evidence="2 3" id="KW-0456">Lyase</keyword>
<dbReference type="InterPro" id="IPR002220">
    <property type="entry name" value="DapA-like"/>
</dbReference>
<evidence type="ECO:0000256" key="2">
    <source>
        <dbReference type="ARBA" id="ARBA00023239"/>
    </source>
</evidence>
<dbReference type="InterPro" id="IPR013785">
    <property type="entry name" value="Aldolase_TIM"/>
</dbReference>
<dbReference type="Proteomes" id="UP001500392">
    <property type="component" value="Unassembled WGS sequence"/>
</dbReference>
<evidence type="ECO:0000256" key="1">
    <source>
        <dbReference type="ARBA" id="ARBA00007592"/>
    </source>
</evidence>
<dbReference type="PIRSF" id="PIRSF001365">
    <property type="entry name" value="DHDPS"/>
    <property type="match status" value="1"/>
</dbReference>
<gene>
    <name evidence="4" type="primary">dapA_1</name>
    <name evidence="4" type="ORF">GCM10022414_21570</name>
</gene>
<evidence type="ECO:0000256" key="3">
    <source>
        <dbReference type="PIRNR" id="PIRNR001365"/>
    </source>
</evidence>
<dbReference type="Pfam" id="PF00701">
    <property type="entry name" value="DHDPS"/>
    <property type="match status" value="1"/>
</dbReference>
<dbReference type="RefSeq" id="WP_344935697.1">
    <property type="nucleotide sequence ID" value="NZ_BAABDM010000003.1"/>
</dbReference>
<dbReference type="Gene3D" id="3.20.20.70">
    <property type="entry name" value="Aldolase class I"/>
    <property type="match status" value="1"/>
</dbReference>
<proteinExistence type="inferred from homology"/>
<protein>
    <submittedName>
        <fullName evidence="4">4-hydroxy-tetrahydrodipicolinate synthase</fullName>
    </submittedName>
</protein>
<dbReference type="PANTHER" id="PTHR12128:SF66">
    <property type="entry name" value="4-HYDROXY-2-OXOGLUTARATE ALDOLASE, MITOCHONDRIAL"/>
    <property type="match status" value="1"/>
</dbReference>
<dbReference type="SUPFAM" id="SSF51569">
    <property type="entry name" value="Aldolase"/>
    <property type="match status" value="1"/>
</dbReference>
<dbReference type="PANTHER" id="PTHR12128">
    <property type="entry name" value="DIHYDRODIPICOLINATE SYNTHASE"/>
    <property type="match status" value="1"/>
</dbReference>
<name>A0ABP7WUZ9_9GAMM</name>